<evidence type="ECO:0000313" key="9">
    <source>
        <dbReference type="Proteomes" id="UP000288716"/>
    </source>
</evidence>
<dbReference type="AlphaFoldDB" id="A0A443SWK4"/>
<dbReference type="STRING" id="299467.A0A443SWK4"/>
<feature type="chain" id="PRO_5019548456" evidence="7">
    <location>
        <begin position="20"/>
        <end position="440"/>
    </location>
</feature>
<protein>
    <submittedName>
        <fullName evidence="8">Putative serine incorporator-like isoform X2</fullName>
    </submittedName>
</protein>
<dbReference type="Proteomes" id="UP000288716">
    <property type="component" value="Unassembled WGS sequence"/>
</dbReference>
<reference evidence="8 9" key="1">
    <citation type="journal article" date="2018" name="Gigascience">
        <title>Genomes of trombidid mites reveal novel predicted allergens and laterally-transferred genes associated with secondary metabolism.</title>
        <authorList>
            <person name="Dong X."/>
            <person name="Chaisiri K."/>
            <person name="Xia D."/>
            <person name="Armstrong S.D."/>
            <person name="Fang Y."/>
            <person name="Donnelly M.J."/>
            <person name="Kadowaki T."/>
            <person name="McGarry J.W."/>
            <person name="Darby A.C."/>
            <person name="Makepeace B.L."/>
        </authorList>
    </citation>
    <scope>NUCLEOTIDE SEQUENCE [LARGE SCALE GENOMIC DNA]</scope>
    <source>
        <strain evidence="8">UoL-UT</strain>
    </source>
</reference>
<keyword evidence="4 6" id="KW-1133">Transmembrane helix</keyword>
<comment type="subcellular location">
    <subcellularLocation>
        <location evidence="1">Membrane</location>
        <topology evidence="1">Multi-pass membrane protein</topology>
    </subcellularLocation>
</comment>
<evidence type="ECO:0000313" key="8">
    <source>
        <dbReference type="EMBL" id="RWS31908.1"/>
    </source>
</evidence>
<evidence type="ECO:0000256" key="2">
    <source>
        <dbReference type="ARBA" id="ARBA00006665"/>
    </source>
</evidence>
<evidence type="ECO:0000256" key="4">
    <source>
        <dbReference type="ARBA" id="ARBA00022989"/>
    </source>
</evidence>
<evidence type="ECO:0000256" key="6">
    <source>
        <dbReference type="SAM" id="Phobius"/>
    </source>
</evidence>
<evidence type="ECO:0000256" key="3">
    <source>
        <dbReference type="ARBA" id="ARBA00022692"/>
    </source>
</evidence>
<accession>A0A443SWK4</accession>
<feature type="transmembrane region" description="Helical" evidence="6">
    <location>
        <begin position="89"/>
        <end position="109"/>
    </location>
</feature>
<dbReference type="VEuPathDB" id="VectorBase:LDEU000131"/>
<dbReference type="GO" id="GO:0016020">
    <property type="term" value="C:membrane"/>
    <property type="evidence" value="ECO:0007669"/>
    <property type="project" value="UniProtKB-SubCell"/>
</dbReference>
<organism evidence="8 9">
    <name type="scientific">Leptotrombidium deliense</name>
    <dbReference type="NCBI Taxonomy" id="299467"/>
    <lineage>
        <taxon>Eukaryota</taxon>
        <taxon>Metazoa</taxon>
        <taxon>Ecdysozoa</taxon>
        <taxon>Arthropoda</taxon>
        <taxon>Chelicerata</taxon>
        <taxon>Arachnida</taxon>
        <taxon>Acari</taxon>
        <taxon>Acariformes</taxon>
        <taxon>Trombidiformes</taxon>
        <taxon>Prostigmata</taxon>
        <taxon>Anystina</taxon>
        <taxon>Parasitengona</taxon>
        <taxon>Trombiculoidea</taxon>
        <taxon>Trombiculidae</taxon>
        <taxon>Leptotrombidium</taxon>
    </lineage>
</organism>
<name>A0A443SWK4_9ACAR</name>
<evidence type="ECO:0000256" key="7">
    <source>
        <dbReference type="SAM" id="SignalP"/>
    </source>
</evidence>
<evidence type="ECO:0000256" key="5">
    <source>
        <dbReference type="ARBA" id="ARBA00023136"/>
    </source>
</evidence>
<dbReference type="InterPro" id="IPR005016">
    <property type="entry name" value="TDE1/TMS"/>
</dbReference>
<keyword evidence="3 6" id="KW-0812">Transmembrane</keyword>
<feature type="transmembrane region" description="Helical" evidence="6">
    <location>
        <begin position="414"/>
        <end position="434"/>
    </location>
</feature>
<feature type="transmembrane region" description="Helical" evidence="6">
    <location>
        <begin position="194"/>
        <end position="220"/>
    </location>
</feature>
<dbReference type="PANTHER" id="PTHR10383">
    <property type="entry name" value="SERINE INCORPORATOR"/>
    <property type="match status" value="1"/>
</dbReference>
<dbReference type="EMBL" id="NCKV01000028">
    <property type="protein sequence ID" value="RWS31908.1"/>
    <property type="molecule type" value="Genomic_DNA"/>
</dbReference>
<gene>
    <name evidence="8" type="ORF">B4U80_10434</name>
</gene>
<feature type="transmembrane region" description="Helical" evidence="6">
    <location>
        <begin position="40"/>
        <end position="57"/>
    </location>
</feature>
<dbReference type="Pfam" id="PF03348">
    <property type="entry name" value="Serinc"/>
    <property type="match status" value="1"/>
</dbReference>
<feature type="transmembrane region" description="Helical" evidence="6">
    <location>
        <begin position="374"/>
        <end position="394"/>
    </location>
</feature>
<evidence type="ECO:0000256" key="1">
    <source>
        <dbReference type="ARBA" id="ARBA00004141"/>
    </source>
</evidence>
<feature type="transmembrane region" description="Helical" evidence="6">
    <location>
        <begin position="130"/>
        <end position="146"/>
    </location>
</feature>
<proteinExistence type="inferred from homology"/>
<feature type="signal peptide" evidence="7">
    <location>
        <begin position="1"/>
        <end position="19"/>
    </location>
</feature>
<dbReference type="OrthoDB" id="5963193at2759"/>
<keyword evidence="5 6" id="KW-0472">Membrane</keyword>
<comment type="caution">
    <text evidence="8">The sequence shown here is derived from an EMBL/GenBank/DDBJ whole genome shotgun (WGS) entry which is preliminary data.</text>
</comment>
<feature type="transmembrane region" description="Helical" evidence="6">
    <location>
        <begin position="152"/>
        <end position="173"/>
    </location>
</feature>
<sequence>MGALLSICTVGQLACCCSSAACSLCCAACPNCRNSTATRVMYAVMLLVSTVVSWIMMSPTISKAIEHVPFCKNGTGYDKLCTEAVGYLAVYRVLFAQTIFFVIFSLIMINVKTSRDARSGIQNGFWGPKYLILILFVIGSFFIPEAQTFGSVWMYFGMIGGFIFILIQLILIIDFAHNWAEDWVEKFEETESKWYYCGLIFFTILNYVLAVTGVVVLYMFYTSANDCTAQKVFISINLILCIILSILSILPKIQEAQPRSGLLQSSMITLYTMYLTWSALNNTANSNCKPSIFQHKTTGTNFDSQSLVGLGIWFGCVLYSSFRTSSNSQVGRITMSERILMKDTGNGEGGNSSGDVERNTVDNEEEGVAYSWSFFHFMFALASLYVMMTLTNWYKPDAAKGDFNQNEGSMWVKITSSWVCVALYAWTLVAPIVMPDRDFS</sequence>
<dbReference type="PANTHER" id="PTHR10383:SF9">
    <property type="entry name" value="SERINE INCORPORATOR, ISOFORM F"/>
    <property type="match status" value="1"/>
</dbReference>
<feature type="transmembrane region" description="Helical" evidence="6">
    <location>
        <begin position="232"/>
        <end position="250"/>
    </location>
</feature>
<comment type="similarity">
    <text evidence="2">Belongs to the TDE1 family.</text>
</comment>
<keyword evidence="9" id="KW-1185">Reference proteome</keyword>
<keyword evidence="7" id="KW-0732">Signal</keyword>